<accession>A0A816LLE7</accession>
<gene>
    <name evidence="2" type="ORF">DARMORV10_C05P51210.1</name>
</gene>
<reference evidence="2" key="1">
    <citation type="submission" date="2021-01" db="EMBL/GenBank/DDBJ databases">
        <authorList>
            <consortium name="Genoscope - CEA"/>
            <person name="William W."/>
        </authorList>
    </citation>
    <scope>NUCLEOTIDE SEQUENCE</scope>
</reference>
<protein>
    <submittedName>
        <fullName evidence="2">(rape) hypothetical protein</fullName>
    </submittedName>
</protein>
<dbReference type="AlphaFoldDB" id="A0A816LLE7"/>
<dbReference type="EMBL" id="HG994369">
    <property type="protein sequence ID" value="CAF1934328.1"/>
    <property type="molecule type" value="Genomic_DNA"/>
</dbReference>
<organism evidence="2">
    <name type="scientific">Brassica napus</name>
    <name type="common">Rape</name>
    <dbReference type="NCBI Taxonomy" id="3708"/>
    <lineage>
        <taxon>Eukaryota</taxon>
        <taxon>Viridiplantae</taxon>
        <taxon>Streptophyta</taxon>
        <taxon>Embryophyta</taxon>
        <taxon>Tracheophyta</taxon>
        <taxon>Spermatophyta</taxon>
        <taxon>Magnoliopsida</taxon>
        <taxon>eudicotyledons</taxon>
        <taxon>Gunneridae</taxon>
        <taxon>Pentapetalae</taxon>
        <taxon>rosids</taxon>
        <taxon>malvids</taxon>
        <taxon>Brassicales</taxon>
        <taxon>Brassicaceae</taxon>
        <taxon>Brassiceae</taxon>
        <taxon>Brassica</taxon>
    </lineage>
</organism>
<proteinExistence type="predicted"/>
<evidence type="ECO:0000313" key="2">
    <source>
        <dbReference type="EMBL" id="CAF1934328.1"/>
    </source>
</evidence>
<evidence type="ECO:0000256" key="1">
    <source>
        <dbReference type="SAM" id="MobiDB-lite"/>
    </source>
</evidence>
<dbReference type="Proteomes" id="UP001295469">
    <property type="component" value="Chromosome C05"/>
</dbReference>
<sequence>MVAGARVCGVPDGIRSTVIHLPSHLSVAAVLKEKCKIDLCVMRITGSSKMETTYQDGVNLCKKRESQLMVIHQAVTTTGCCCCEKFMWSLRPRTYQLVTLFPVNAESKDQRSLKKTVHISSMKEDGETNIIAPFPEDLLTVRNILWVAYNHSRHQSDLPVKEESESEYGGVCSYDIPGERERSRSPKNKQIGMKIDNGDVDGLEYLSDELFRNFHDGQASGSGADQTDPTGFNDFTPDFNSFSDVTLNSDNYFIFVKRRTDSCGKTDGSVSGCWRIMAREKLINEQVYGVVPWMIVDPDQSSVDLQEGPYFFVNHTESSGRTDGCDGGCWRIMR</sequence>
<dbReference type="PANTHER" id="PTHR31124:SF8">
    <property type="entry name" value="NAC DOMAIN-CONTAINING PROTEIN"/>
    <property type="match status" value="1"/>
</dbReference>
<name>A0A816LLE7_BRANA</name>
<dbReference type="PANTHER" id="PTHR31124">
    <property type="entry name" value="APICAL MERISTEM FORMATION PROTEIN-RELATED-RELATED"/>
    <property type="match status" value="1"/>
</dbReference>
<feature type="region of interest" description="Disordered" evidence="1">
    <location>
        <begin position="169"/>
        <end position="193"/>
    </location>
</feature>